<sequence length="105" mass="11832">MASASSTSARSLFSESKLRLSDRVQVNVNYVASVARQIQRGAKSNETLMHAAKSFALQENTIENSLENLRKMNMVATHLSFQHESIQKSAHLLEEVKEEVRAMQR</sequence>
<evidence type="ECO:0000256" key="2">
    <source>
        <dbReference type="ARBA" id="ARBA00005433"/>
    </source>
</evidence>
<name>A0A8K0K5H5_LADFU</name>
<dbReference type="EMBL" id="KZ308346">
    <property type="protein sequence ID" value="KAG8227879.1"/>
    <property type="molecule type" value="Genomic_DNA"/>
</dbReference>
<evidence type="ECO:0000256" key="3">
    <source>
        <dbReference type="ARBA" id="ARBA00022295"/>
    </source>
</evidence>
<keyword evidence="7" id="KW-1185">Reference proteome</keyword>
<dbReference type="GO" id="GO:0005765">
    <property type="term" value="C:lysosomal membrane"/>
    <property type="evidence" value="ECO:0007669"/>
    <property type="project" value="UniProtKB-SubCell"/>
</dbReference>
<dbReference type="OrthoDB" id="5567844at2759"/>
<dbReference type="Proteomes" id="UP000792457">
    <property type="component" value="Unassembled WGS sequence"/>
</dbReference>
<comment type="subcellular location">
    <subcellularLocation>
        <location evidence="1">Lysosome membrane</location>
    </subcellularLocation>
</comment>
<dbReference type="InterPro" id="IPR032143">
    <property type="entry name" value="BORCS7"/>
</dbReference>
<reference evidence="6" key="2">
    <citation type="submission" date="2017-10" db="EMBL/GenBank/DDBJ databases">
        <title>Ladona fulva Genome sequencing and assembly.</title>
        <authorList>
            <person name="Murali S."/>
            <person name="Richards S."/>
            <person name="Bandaranaike D."/>
            <person name="Bellair M."/>
            <person name="Blankenburg K."/>
            <person name="Chao H."/>
            <person name="Dinh H."/>
            <person name="Doddapaneni H."/>
            <person name="Dugan-Rocha S."/>
            <person name="Elkadiri S."/>
            <person name="Gnanaolivu R."/>
            <person name="Hernandez B."/>
            <person name="Skinner E."/>
            <person name="Javaid M."/>
            <person name="Lee S."/>
            <person name="Li M."/>
            <person name="Ming W."/>
            <person name="Munidasa M."/>
            <person name="Muniz J."/>
            <person name="Nguyen L."/>
            <person name="Hughes D."/>
            <person name="Osuji N."/>
            <person name="Pu L.-L."/>
            <person name="Puazo M."/>
            <person name="Qu C."/>
            <person name="Quiroz J."/>
            <person name="Raj R."/>
            <person name="Weissenberger G."/>
            <person name="Xin Y."/>
            <person name="Zou X."/>
            <person name="Han Y."/>
            <person name="Worley K."/>
            <person name="Muzny D."/>
            <person name="Gibbs R."/>
        </authorList>
    </citation>
    <scope>NUCLEOTIDE SEQUENCE</scope>
    <source>
        <strain evidence="6">Sampled in the wild</strain>
    </source>
</reference>
<comment type="similarity">
    <text evidence="2">Belongs to the BORCS7 family.</text>
</comment>
<proteinExistence type="inferred from homology"/>
<comment type="caution">
    <text evidence="6">The sequence shown here is derived from an EMBL/GenBank/DDBJ whole genome shotgun (WGS) entry which is preliminary data.</text>
</comment>
<protein>
    <recommendedName>
        <fullName evidence="3">BLOC-1-related complex subunit 7</fullName>
    </recommendedName>
</protein>
<dbReference type="Pfam" id="PF16088">
    <property type="entry name" value="BORCS7"/>
    <property type="match status" value="1"/>
</dbReference>
<reference evidence="6" key="1">
    <citation type="submission" date="2013-04" db="EMBL/GenBank/DDBJ databases">
        <authorList>
            <person name="Qu J."/>
            <person name="Murali S.C."/>
            <person name="Bandaranaike D."/>
            <person name="Bellair M."/>
            <person name="Blankenburg K."/>
            <person name="Chao H."/>
            <person name="Dinh H."/>
            <person name="Doddapaneni H."/>
            <person name="Downs B."/>
            <person name="Dugan-Rocha S."/>
            <person name="Elkadiri S."/>
            <person name="Gnanaolivu R.D."/>
            <person name="Hernandez B."/>
            <person name="Javaid M."/>
            <person name="Jayaseelan J.C."/>
            <person name="Lee S."/>
            <person name="Li M."/>
            <person name="Ming W."/>
            <person name="Munidasa M."/>
            <person name="Muniz J."/>
            <person name="Nguyen L."/>
            <person name="Ongeri F."/>
            <person name="Osuji N."/>
            <person name="Pu L.-L."/>
            <person name="Puazo M."/>
            <person name="Qu C."/>
            <person name="Quiroz J."/>
            <person name="Raj R."/>
            <person name="Weissenberger G."/>
            <person name="Xin Y."/>
            <person name="Zou X."/>
            <person name="Han Y."/>
            <person name="Richards S."/>
            <person name="Worley K."/>
            <person name="Muzny D."/>
            <person name="Gibbs R."/>
        </authorList>
    </citation>
    <scope>NUCLEOTIDE SEQUENCE</scope>
    <source>
        <strain evidence="6">Sampled in the wild</strain>
    </source>
</reference>
<keyword evidence="4" id="KW-0472">Membrane</keyword>
<evidence type="ECO:0000256" key="5">
    <source>
        <dbReference type="ARBA" id="ARBA00023228"/>
    </source>
</evidence>
<dbReference type="GO" id="GO:0099078">
    <property type="term" value="C:BORC complex"/>
    <property type="evidence" value="ECO:0007669"/>
    <property type="project" value="TreeGrafter"/>
</dbReference>
<dbReference type="AlphaFoldDB" id="A0A8K0K5H5"/>
<dbReference type="PANTHER" id="PTHR31397">
    <property type="entry name" value="BLOC-1-RELATED COMPLEX SUBUNIT 7 BORSC7"/>
    <property type="match status" value="1"/>
</dbReference>
<accession>A0A8K0K5H5</accession>
<evidence type="ECO:0000313" key="7">
    <source>
        <dbReference type="Proteomes" id="UP000792457"/>
    </source>
</evidence>
<dbReference type="PANTHER" id="PTHR31397:SF1">
    <property type="entry name" value="BLOC-1-RELATED COMPLEX SUBUNIT 7"/>
    <property type="match status" value="1"/>
</dbReference>
<organism evidence="6 7">
    <name type="scientific">Ladona fulva</name>
    <name type="common">Scarce chaser dragonfly</name>
    <name type="synonym">Libellula fulva</name>
    <dbReference type="NCBI Taxonomy" id="123851"/>
    <lineage>
        <taxon>Eukaryota</taxon>
        <taxon>Metazoa</taxon>
        <taxon>Ecdysozoa</taxon>
        <taxon>Arthropoda</taxon>
        <taxon>Hexapoda</taxon>
        <taxon>Insecta</taxon>
        <taxon>Pterygota</taxon>
        <taxon>Palaeoptera</taxon>
        <taxon>Odonata</taxon>
        <taxon>Epiprocta</taxon>
        <taxon>Anisoptera</taxon>
        <taxon>Libelluloidea</taxon>
        <taxon>Libellulidae</taxon>
        <taxon>Ladona</taxon>
    </lineage>
</organism>
<gene>
    <name evidence="6" type="ORF">J437_LFUL007189</name>
</gene>
<evidence type="ECO:0000256" key="4">
    <source>
        <dbReference type="ARBA" id="ARBA00023136"/>
    </source>
</evidence>
<evidence type="ECO:0000313" key="6">
    <source>
        <dbReference type="EMBL" id="KAG8227879.1"/>
    </source>
</evidence>
<evidence type="ECO:0000256" key="1">
    <source>
        <dbReference type="ARBA" id="ARBA00004656"/>
    </source>
</evidence>
<keyword evidence="5" id="KW-0458">Lysosome</keyword>